<accession>A0A0E0I651</accession>
<reference evidence="4" key="2">
    <citation type="submission" date="2018-04" db="EMBL/GenBank/DDBJ databases">
        <title>OnivRS2 (Oryza nivara Reference Sequence Version 2).</title>
        <authorList>
            <person name="Zhang J."/>
            <person name="Kudrna D."/>
            <person name="Lee S."/>
            <person name="Talag J."/>
            <person name="Rajasekar S."/>
            <person name="Welchert J."/>
            <person name="Hsing Y.-I."/>
            <person name="Wing R.A."/>
        </authorList>
    </citation>
    <scope>NUCLEOTIDE SEQUENCE [LARGE SCALE GENOMIC DNA]</scope>
    <source>
        <strain evidence="4">SL10</strain>
    </source>
</reference>
<feature type="compositionally biased region" description="Basic and acidic residues" evidence="1">
    <location>
        <begin position="209"/>
        <end position="223"/>
    </location>
</feature>
<feature type="region of interest" description="Disordered" evidence="1">
    <location>
        <begin position="166"/>
        <end position="306"/>
    </location>
</feature>
<dbReference type="eggNOG" id="ENOG502QSW7">
    <property type="taxonomic scope" value="Eukaryota"/>
</dbReference>
<evidence type="ECO:0000313" key="5">
    <source>
        <dbReference type="Proteomes" id="UP000006591"/>
    </source>
</evidence>
<feature type="domain" description="Myb-like" evidence="3">
    <location>
        <begin position="324"/>
        <end position="367"/>
    </location>
</feature>
<dbReference type="OMA" id="DNIKNHQ"/>
<evidence type="ECO:0000256" key="2">
    <source>
        <dbReference type="SAM" id="Phobius"/>
    </source>
</evidence>
<dbReference type="CDD" id="cd11660">
    <property type="entry name" value="SANT_TRF"/>
    <property type="match status" value="1"/>
</dbReference>
<dbReference type="AlphaFoldDB" id="A0A0E0I651"/>
<dbReference type="STRING" id="4536.A0A0E0I651"/>
<dbReference type="HOGENOM" id="CLU_059833_0_0_1"/>
<evidence type="ECO:0000259" key="3">
    <source>
        <dbReference type="PROSITE" id="PS50090"/>
    </source>
</evidence>
<dbReference type="SUPFAM" id="SSF46689">
    <property type="entry name" value="Homeodomain-like"/>
    <property type="match status" value="1"/>
</dbReference>
<dbReference type="Proteomes" id="UP000006591">
    <property type="component" value="Chromosome 7"/>
</dbReference>
<dbReference type="InterPro" id="IPR001005">
    <property type="entry name" value="SANT/Myb"/>
</dbReference>
<name>A0A0E0I651_ORYNI</name>
<organism evidence="4">
    <name type="scientific">Oryza nivara</name>
    <name type="common">Indian wild rice</name>
    <name type="synonym">Oryza sativa f. spontanea</name>
    <dbReference type="NCBI Taxonomy" id="4536"/>
    <lineage>
        <taxon>Eukaryota</taxon>
        <taxon>Viridiplantae</taxon>
        <taxon>Streptophyta</taxon>
        <taxon>Embryophyta</taxon>
        <taxon>Tracheophyta</taxon>
        <taxon>Spermatophyta</taxon>
        <taxon>Magnoliopsida</taxon>
        <taxon>Liliopsida</taxon>
        <taxon>Poales</taxon>
        <taxon>Poaceae</taxon>
        <taxon>BOP clade</taxon>
        <taxon>Oryzoideae</taxon>
        <taxon>Oryzeae</taxon>
        <taxon>Oryzinae</taxon>
        <taxon>Oryza</taxon>
    </lineage>
</organism>
<dbReference type="PANTHER" id="PTHR46993:SF14">
    <property type="entry name" value="OS07G0695900 PROTEIN"/>
    <property type="match status" value="1"/>
</dbReference>
<feature type="compositionally biased region" description="Polar residues" evidence="1">
    <location>
        <begin position="185"/>
        <end position="199"/>
    </location>
</feature>
<evidence type="ECO:0000313" key="4">
    <source>
        <dbReference type="EnsemblPlants" id="ONIVA07G27260.2"/>
    </source>
</evidence>
<dbReference type="InterPro" id="IPR009057">
    <property type="entry name" value="Homeodomain-like_sf"/>
</dbReference>
<proteinExistence type="predicted"/>
<feature type="compositionally biased region" description="Polar residues" evidence="1">
    <location>
        <begin position="224"/>
        <end position="241"/>
    </location>
</feature>
<keyword evidence="2" id="KW-1133">Transmembrane helix</keyword>
<keyword evidence="2" id="KW-0812">Transmembrane</keyword>
<feature type="transmembrane region" description="Helical" evidence="2">
    <location>
        <begin position="393"/>
        <end position="414"/>
    </location>
</feature>
<keyword evidence="2" id="KW-0472">Membrane</keyword>
<dbReference type="PROSITE" id="PS50090">
    <property type="entry name" value="MYB_LIKE"/>
    <property type="match status" value="1"/>
</dbReference>
<dbReference type="EnsemblPlants" id="ONIVA07G27260.2">
    <property type="protein sequence ID" value="ONIVA07G27260.2"/>
    <property type="gene ID" value="ONIVA07G27260"/>
</dbReference>
<dbReference type="Pfam" id="PF00249">
    <property type="entry name" value="Myb_DNA-binding"/>
    <property type="match status" value="1"/>
</dbReference>
<sequence>MTPADAFLILDFLAGNRLIPHSVFTTLLASLPSVSPHTSPRLRAGLALRALDSALSISESSEMDAPTLLRKARAVLADPDLAPFFPQHLAAPASADDAPAAAVAHLNRLLDVEWASLPPSSLEIAAERIVGSQALHSWANADHAQRSKLRLLVGESTALEILDTLQRPDASTNHPGTLPQVDNAPETNGASHCAQQNDGAKSGLVKQNAEADRPQQDSTRHQQDSVQGASNSQLKESSVTMESIRGTGPDITGFMEEATPRVAGQFAPDNIKNHQVTGSKRSLMERNPTASTYEWDGSDSEGKRPAAKRRLPIFERTAKPSPTAAHKTRKKWSEKQEKTLLEGVEKYGKGNWKDIKMAYPDVFEDRSTDRGAISDRGAMSVGTSCSERLFSIFYLHVSVLLFVLATISSGAASCE</sequence>
<dbReference type="Gene3D" id="1.10.10.60">
    <property type="entry name" value="Homeodomain-like"/>
    <property type="match status" value="1"/>
</dbReference>
<keyword evidence="5" id="KW-1185">Reference proteome</keyword>
<dbReference type="PANTHER" id="PTHR46993">
    <property type="entry name" value="MYB TRANSCRIPTION FACTOR"/>
    <property type="match status" value="1"/>
</dbReference>
<reference evidence="4" key="1">
    <citation type="submission" date="2015-04" db="UniProtKB">
        <authorList>
            <consortium name="EnsemblPlants"/>
        </authorList>
    </citation>
    <scope>IDENTIFICATION</scope>
    <source>
        <strain evidence="4">SL10</strain>
    </source>
</reference>
<protein>
    <recommendedName>
        <fullName evidence="3">Myb-like domain-containing protein</fullName>
    </recommendedName>
</protein>
<dbReference type="Gramene" id="ONIVA07G27260.2">
    <property type="protein sequence ID" value="ONIVA07G27260.2"/>
    <property type="gene ID" value="ONIVA07G27260"/>
</dbReference>
<evidence type="ECO:0000256" key="1">
    <source>
        <dbReference type="SAM" id="MobiDB-lite"/>
    </source>
</evidence>